<evidence type="ECO:0000256" key="2">
    <source>
        <dbReference type="ARBA" id="ARBA00022475"/>
    </source>
</evidence>
<dbReference type="Proteomes" id="UP000697998">
    <property type="component" value="Unassembled WGS sequence"/>
</dbReference>
<dbReference type="Pfam" id="PF00005">
    <property type="entry name" value="ABC_tran"/>
    <property type="match status" value="1"/>
</dbReference>
<name>A0A935Q097_9PROT</name>
<dbReference type="CDD" id="cd03230">
    <property type="entry name" value="ABC_DR_subfamily_A"/>
    <property type="match status" value="1"/>
</dbReference>
<dbReference type="PROSITE" id="PS50893">
    <property type="entry name" value="ABC_TRANSPORTER_2"/>
    <property type="match status" value="1"/>
</dbReference>
<dbReference type="InterPro" id="IPR003439">
    <property type="entry name" value="ABC_transporter-like_ATP-bd"/>
</dbReference>
<dbReference type="AlphaFoldDB" id="A0A935Q097"/>
<dbReference type="PANTHER" id="PTHR42939:SF1">
    <property type="entry name" value="ABC TRANSPORTER ATP-BINDING PROTEIN ALBC-RELATED"/>
    <property type="match status" value="1"/>
</dbReference>
<proteinExistence type="predicted"/>
<evidence type="ECO:0000256" key="3">
    <source>
        <dbReference type="ARBA" id="ARBA00022741"/>
    </source>
</evidence>
<organism evidence="6 7">
    <name type="scientific">Candidatus Accumulibacter proximus</name>
    <dbReference type="NCBI Taxonomy" id="2954385"/>
    <lineage>
        <taxon>Bacteria</taxon>
        <taxon>Pseudomonadati</taxon>
        <taxon>Pseudomonadota</taxon>
        <taxon>Betaproteobacteria</taxon>
        <taxon>Candidatus Accumulibacter</taxon>
    </lineage>
</organism>
<gene>
    <name evidence="6" type="ORF">IPJ27_10490</name>
</gene>
<evidence type="ECO:0000256" key="1">
    <source>
        <dbReference type="ARBA" id="ARBA00022448"/>
    </source>
</evidence>
<comment type="caution">
    <text evidence="6">The sequence shown here is derived from an EMBL/GenBank/DDBJ whole genome shotgun (WGS) entry which is preliminary data.</text>
</comment>
<keyword evidence="1" id="KW-0813">Transport</keyword>
<keyword evidence="2" id="KW-0472">Membrane</keyword>
<keyword evidence="3" id="KW-0547">Nucleotide-binding</keyword>
<dbReference type="EMBL" id="JADJMH010000008">
    <property type="protein sequence ID" value="MBK7675136.1"/>
    <property type="molecule type" value="Genomic_DNA"/>
</dbReference>
<dbReference type="SMART" id="SM00382">
    <property type="entry name" value="AAA"/>
    <property type="match status" value="1"/>
</dbReference>
<evidence type="ECO:0000259" key="5">
    <source>
        <dbReference type="PROSITE" id="PS50893"/>
    </source>
</evidence>
<dbReference type="SUPFAM" id="SSF52540">
    <property type="entry name" value="P-loop containing nucleoside triphosphate hydrolases"/>
    <property type="match status" value="1"/>
</dbReference>
<keyword evidence="4 6" id="KW-0067">ATP-binding</keyword>
<dbReference type="GO" id="GO:0005524">
    <property type="term" value="F:ATP binding"/>
    <property type="evidence" value="ECO:0007669"/>
    <property type="project" value="UniProtKB-KW"/>
</dbReference>
<accession>A0A935Q097</accession>
<keyword evidence="2" id="KW-1003">Cell membrane</keyword>
<dbReference type="GO" id="GO:0016887">
    <property type="term" value="F:ATP hydrolysis activity"/>
    <property type="evidence" value="ECO:0007669"/>
    <property type="project" value="InterPro"/>
</dbReference>
<evidence type="ECO:0000256" key="4">
    <source>
        <dbReference type="ARBA" id="ARBA00022840"/>
    </source>
</evidence>
<evidence type="ECO:0000313" key="6">
    <source>
        <dbReference type="EMBL" id="MBK7675136.1"/>
    </source>
</evidence>
<feature type="domain" description="ABC transporter" evidence="5">
    <location>
        <begin position="6"/>
        <end position="240"/>
    </location>
</feature>
<dbReference type="InterPro" id="IPR027417">
    <property type="entry name" value="P-loop_NTPase"/>
</dbReference>
<dbReference type="Gene3D" id="3.40.50.300">
    <property type="entry name" value="P-loop containing nucleotide triphosphate hydrolases"/>
    <property type="match status" value="1"/>
</dbReference>
<dbReference type="PANTHER" id="PTHR42939">
    <property type="entry name" value="ABC TRANSPORTER ATP-BINDING PROTEIN ALBC-RELATED"/>
    <property type="match status" value="1"/>
</dbReference>
<protein>
    <submittedName>
        <fullName evidence="6">ABC transporter ATP-binding protein</fullName>
    </submittedName>
</protein>
<dbReference type="InterPro" id="IPR003593">
    <property type="entry name" value="AAA+_ATPase"/>
</dbReference>
<sequence length="312" mass="34444">MAESLVSLQRVCKEYRANWSRNVKTALADINLDIAHGESVGFIGHNGAGKSTTIRIMLGLQRPTTGAVRLRGLDVTDPDSRRRVSYLPENPLLYDYLTPLELLEMGARMHGLVIPDLRGHCLSWLDRFGIAAVAKKPIKTFSKGMMQRTALAHALSCEPEFLILDEPLSGLDPIGRREVVEILEDFRGSGRTLFFSSHVLFDVERLADRFVFIHEGRIRAVGSPDELLSASAASYEVLIEGRSGLDGFSMISARLWSRTVSEAALPELLREIANSGGECKLHSLHNVNSLEKAYLKFVQSTTSSPGSMGKHL</sequence>
<reference evidence="6 7" key="1">
    <citation type="submission" date="2020-10" db="EMBL/GenBank/DDBJ databases">
        <title>Connecting structure to function with the recovery of over 1000 high-quality activated sludge metagenome-assembled genomes encoding full-length rRNA genes using long-read sequencing.</title>
        <authorList>
            <person name="Singleton C.M."/>
            <person name="Petriglieri F."/>
            <person name="Kristensen J.M."/>
            <person name="Kirkegaard R.H."/>
            <person name="Michaelsen T.Y."/>
            <person name="Andersen M.H."/>
            <person name="Karst S.M."/>
            <person name="Dueholm M.S."/>
            <person name="Nielsen P.H."/>
            <person name="Albertsen M."/>
        </authorList>
    </citation>
    <scope>NUCLEOTIDE SEQUENCE [LARGE SCALE GENOMIC DNA]</scope>
    <source>
        <strain evidence="6">EsbW_18-Q3-R4-48_BATAC.285</strain>
    </source>
</reference>
<evidence type="ECO:0000313" key="7">
    <source>
        <dbReference type="Proteomes" id="UP000697998"/>
    </source>
</evidence>
<dbReference type="InterPro" id="IPR051782">
    <property type="entry name" value="ABC_Transporter_VariousFunc"/>
</dbReference>